<feature type="compositionally biased region" description="Basic and acidic residues" evidence="8">
    <location>
        <begin position="117"/>
        <end position="134"/>
    </location>
</feature>
<dbReference type="InterPro" id="IPR001787">
    <property type="entry name" value="Ribosomal_bL21"/>
</dbReference>
<dbReference type="SMART" id="SM00959">
    <property type="entry name" value="Rho_N"/>
    <property type="match status" value="1"/>
</dbReference>
<reference evidence="10 11" key="1">
    <citation type="submission" date="2023-09" db="EMBL/GenBank/DDBJ databases">
        <title>Novel taxa isolated from Blanes Bay.</title>
        <authorList>
            <person name="Rey-Velasco X."/>
            <person name="Lucena T."/>
        </authorList>
    </citation>
    <scope>NUCLEOTIDE SEQUENCE [LARGE SCALE GENOMIC DNA]</scope>
    <source>
        <strain evidence="10 11">S356</strain>
    </source>
</reference>
<dbReference type="InterPro" id="IPR036269">
    <property type="entry name" value="Rho_N_sf"/>
</dbReference>
<evidence type="ECO:0000256" key="7">
    <source>
        <dbReference type="RuleBase" id="RU000562"/>
    </source>
</evidence>
<dbReference type="InterPro" id="IPR036164">
    <property type="entry name" value="bL21-like_sf"/>
</dbReference>
<evidence type="ECO:0000259" key="9">
    <source>
        <dbReference type="SMART" id="SM00959"/>
    </source>
</evidence>
<dbReference type="GO" id="GO:0005840">
    <property type="term" value="C:ribosome"/>
    <property type="evidence" value="ECO:0007669"/>
    <property type="project" value="UniProtKB-KW"/>
</dbReference>
<evidence type="ECO:0000256" key="8">
    <source>
        <dbReference type="SAM" id="MobiDB-lite"/>
    </source>
</evidence>
<organism evidence="10 11">
    <name type="scientific">Asprobacillus argus</name>
    <dbReference type="NCBI Taxonomy" id="3076534"/>
    <lineage>
        <taxon>Bacteria</taxon>
        <taxon>Pseudomonadati</taxon>
        <taxon>Bacteroidota</taxon>
        <taxon>Flavobacteriia</taxon>
        <taxon>Flavobacteriales</taxon>
        <taxon>Flavobacteriaceae</taxon>
        <taxon>Asprobacillus</taxon>
    </lineage>
</organism>
<evidence type="ECO:0000313" key="11">
    <source>
        <dbReference type="Proteomes" id="UP001257277"/>
    </source>
</evidence>
<keyword evidence="5 6" id="KW-0687">Ribonucleoprotein</keyword>
<name>A0ABU3LGJ2_9FLAO</name>
<comment type="function">
    <text evidence="6 7">This protein binds to 23S rRNA in the presence of protein L20.</text>
</comment>
<proteinExistence type="inferred from homology"/>
<gene>
    <name evidence="6 10" type="primary">rplU</name>
    <name evidence="10" type="ORF">RQM59_10005</name>
</gene>
<dbReference type="RefSeq" id="WP_349241970.1">
    <property type="nucleotide sequence ID" value="NZ_JAVTTO010000003.1"/>
</dbReference>
<evidence type="ECO:0000256" key="1">
    <source>
        <dbReference type="ARBA" id="ARBA00008563"/>
    </source>
</evidence>
<dbReference type="Pfam" id="PF00829">
    <property type="entry name" value="Ribosomal_L21p"/>
    <property type="match status" value="1"/>
</dbReference>
<comment type="caution">
    <text evidence="10">The sequence shown here is derived from an EMBL/GenBank/DDBJ whole genome shotgun (WGS) entry which is preliminary data.</text>
</comment>
<evidence type="ECO:0000256" key="2">
    <source>
        <dbReference type="ARBA" id="ARBA00022730"/>
    </source>
</evidence>
<comment type="similarity">
    <text evidence="1 6 7">Belongs to the bacterial ribosomal protein bL21 family.</text>
</comment>
<dbReference type="InterPro" id="IPR011112">
    <property type="entry name" value="Rho-like_N"/>
</dbReference>
<dbReference type="Gene3D" id="1.10.720.30">
    <property type="entry name" value="SAP domain"/>
    <property type="match status" value="1"/>
</dbReference>
<protein>
    <recommendedName>
        <fullName evidence="6">Large ribosomal subunit protein bL21</fullName>
    </recommendedName>
</protein>
<keyword evidence="11" id="KW-1185">Reference proteome</keyword>
<evidence type="ECO:0000256" key="6">
    <source>
        <dbReference type="HAMAP-Rule" id="MF_01363"/>
    </source>
</evidence>
<evidence type="ECO:0000256" key="4">
    <source>
        <dbReference type="ARBA" id="ARBA00022980"/>
    </source>
</evidence>
<dbReference type="HAMAP" id="MF_01363">
    <property type="entry name" value="Ribosomal_bL21"/>
    <property type="match status" value="1"/>
</dbReference>
<comment type="subunit">
    <text evidence="6">Part of the 50S ribosomal subunit. Contacts protein L20.</text>
</comment>
<accession>A0ABU3LGJ2</accession>
<evidence type="ECO:0000313" key="10">
    <source>
        <dbReference type="EMBL" id="MDT7832712.1"/>
    </source>
</evidence>
<keyword evidence="2 6" id="KW-0699">rRNA-binding</keyword>
<evidence type="ECO:0000256" key="5">
    <source>
        <dbReference type="ARBA" id="ARBA00023274"/>
    </source>
</evidence>
<dbReference type="EMBL" id="JAVTTO010000003">
    <property type="protein sequence ID" value="MDT7832712.1"/>
    <property type="molecule type" value="Genomic_DNA"/>
</dbReference>
<dbReference type="PROSITE" id="PS01169">
    <property type="entry name" value="RIBOSOMAL_L21"/>
    <property type="match status" value="1"/>
</dbReference>
<dbReference type="SUPFAM" id="SSF68912">
    <property type="entry name" value="Rho N-terminal domain-like"/>
    <property type="match status" value="1"/>
</dbReference>
<dbReference type="PANTHER" id="PTHR21349:SF0">
    <property type="entry name" value="LARGE RIBOSOMAL SUBUNIT PROTEIN BL21M"/>
    <property type="match status" value="1"/>
</dbReference>
<dbReference type="InterPro" id="IPR018258">
    <property type="entry name" value="Ribosomal_bL21_CS"/>
</dbReference>
<keyword evidence="3 6" id="KW-0694">RNA-binding</keyword>
<dbReference type="Proteomes" id="UP001257277">
    <property type="component" value="Unassembled WGS sequence"/>
</dbReference>
<evidence type="ECO:0000256" key="3">
    <source>
        <dbReference type="ARBA" id="ARBA00022884"/>
    </source>
</evidence>
<dbReference type="PANTHER" id="PTHR21349">
    <property type="entry name" value="50S RIBOSOMAL PROTEIN L21"/>
    <property type="match status" value="1"/>
</dbReference>
<sequence>MYAIVEIAGQQFKVAKDQKVYVHRLQEKEGAKVTFDKVMLVEDKGNVTIGAPAIEGAAVTAKILNHLKGDKVIVFKKKRRKGYKKKNGHRQYLSEIQIENIAASGAKKATAKKAAAPKKEKAVEAPKAEVKETASNDLSSMTVAELKALAKEKGIKGYTSLKKAELIDALSK</sequence>
<dbReference type="NCBIfam" id="TIGR00061">
    <property type="entry name" value="L21"/>
    <property type="match status" value="1"/>
</dbReference>
<keyword evidence="4 6" id="KW-0689">Ribosomal protein</keyword>
<dbReference type="SUPFAM" id="SSF141091">
    <property type="entry name" value="L21p-like"/>
    <property type="match status" value="1"/>
</dbReference>
<feature type="domain" description="Rho termination factor-like N-terminal" evidence="9">
    <location>
        <begin position="137"/>
        <end position="172"/>
    </location>
</feature>
<dbReference type="InterPro" id="IPR036361">
    <property type="entry name" value="SAP_dom_sf"/>
</dbReference>
<feature type="region of interest" description="Disordered" evidence="8">
    <location>
        <begin position="112"/>
        <end position="135"/>
    </location>
</feature>
<dbReference type="InterPro" id="IPR028909">
    <property type="entry name" value="bL21-like"/>
</dbReference>
<dbReference type="Pfam" id="PF07498">
    <property type="entry name" value="Rho_N"/>
    <property type="match status" value="1"/>
</dbReference>